<reference evidence="3" key="1">
    <citation type="submission" date="2021-01" db="EMBL/GenBank/DDBJ databases">
        <authorList>
            <consortium name="Genoscope - CEA"/>
            <person name="William W."/>
        </authorList>
    </citation>
    <scope>NUCLEOTIDE SEQUENCE</scope>
</reference>
<feature type="coiled-coil region" evidence="1">
    <location>
        <begin position="710"/>
        <end position="737"/>
    </location>
</feature>
<proteinExistence type="predicted"/>
<evidence type="ECO:0000256" key="1">
    <source>
        <dbReference type="SAM" id="Coils"/>
    </source>
</evidence>
<feature type="region of interest" description="Disordered" evidence="2">
    <location>
        <begin position="1289"/>
        <end position="1362"/>
    </location>
</feature>
<dbReference type="OrthoDB" id="300312at2759"/>
<dbReference type="EMBL" id="CAJJDN010000038">
    <property type="protein sequence ID" value="CAD8078672.1"/>
    <property type="molecule type" value="Genomic_DNA"/>
</dbReference>
<evidence type="ECO:0000256" key="2">
    <source>
        <dbReference type="SAM" id="MobiDB-lite"/>
    </source>
</evidence>
<dbReference type="Proteomes" id="UP000692954">
    <property type="component" value="Unassembled WGS sequence"/>
</dbReference>
<comment type="caution">
    <text evidence="3">The sequence shown here is derived from an EMBL/GenBank/DDBJ whole genome shotgun (WGS) entry which is preliminary data.</text>
</comment>
<feature type="coiled-coil region" evidence="1">
    <location>
        <begin position="991"/>
        <end position="1018"/>
    </location>
</feature>
<accession>A0A8S1MIM1</accession>
<feature type="compositionally biased region" description="Basic residues" evidence="2">
    <location>
        <begin position="1311"/>
        <end position="1328"/>
    </location>
</feature>
<feature type="compositionally biased region" description="Polar residues" evidence="2">
    <location>
        <begin position="1330"/>
        <end position="1347"/>
    </location>
</feature>
<organism evidence="3 4">
    <name type="scientific">Paramecium sonneborni</name>
    <dbReference type="NCBI Taxonomy" id="65129"/>
    <lineage>
        <taxon>Eukaryota</taxon>
        <taxon>Sar</taxon>
        <taxon>Alveolata</taxon>
        <taxon>Ciliophora</taxon>
        <taxon>Intramacronucleata</taxon>
        <taxon>Oligohymenophorea</taxon>
        <taxon>Peniculida</taxon>
        <taxon>Parameciidae</taxon>
        <taxon>Paramecium</taxon>
    </lineage>
</organism>
<evidence type="ECO:0000313" key="4">
    <source>
        <dbReference type="Proteomes" id="UP000692954"/>
    </source>
</evidence>
<keyword evidence="4" id="KW-1185">Reference proteome</keyword>
<name>A0A8S1MIM1_9CILI</name>
<keyword evidence="1" id="KW-0175">Coiled coil</keyword>
<feature type="region of interest" description="Disordered" evidence="2">
    <location>
        <begin position="1153"/>
        <end position="1185"/>
    </location>
</feature>
<gene>
    <name evidence="3" type="ORF">PSON_ATCC_30995.1.T0380045</name>
</gene>
<sequence>MQLVQCNVCVASFDLSQEAIKVQINERQGDSKQANVKLLINLRDDCLITHLILKWSDTQIKGFVFTSLESLDCFDQTYNRLINSKEVVNAEQCSGQYKIVGLGFGRKLRLTFSVCEPPQQLENKLKAKLSIQVYGYQLYQSPAANQMVALLNISHIFKKNNREINQAEADILLGLSLLSSRRFVQAAEIFKKVANFYAEKAQILVKQKDYYFLRASGLQILIADSINQPSMLNEKLQALKQAVQYVNIQYDKTQLLFTSQNTDSYECILRLSDDLIKIISRVLLLEDNQNFDALRMANMRCLEFIIEQIGCGLGGQIIQIFKLFLKMLNQQQGQLIVEMIYKIVNMILQELSQATLKLIQDIWNQTIIQGLFDVNIEGQKLIMKICEYLLQADQAHFRIDILFLKQLNQVEESKIWNLVLQNIIPKQNEKKISKIIAWVNQQLIESLNFTNYHNLSQSQQYQIIKLLQLIYIIVRYQKEESQIPFFEEFLNKQLTNTIKIKQLYTTANYNLITLKPILIKLLDQTVKGKIQFDCFELVWNILIEILIDWNEFDQMYELINPFLQNIFLICQTTSPGQDILVVLDKILKTIQFQCPQLISRFESQIYSYVEIFCQRVPHSIHDETFKIFDILIAFSQEFLDQPLIEKCVMALIDQYTVKGQAQKQSKQNFIKMIVQYQTHFNSLIQVCLIQNQEPLIQSNLILENKKDYGLVDREKDKKEFKSDNKQLTQEYEIFNEKVQFICELFSEMGQQFKVVAQLIQNSPEFIQSLINLIKSLNSKIRQKGHLTLQLLVECYLNIETSTRIKFFEDRIIFVKFIKDILTNSLQDKSDSKCILNSLLILNNIFNLKFQKSEYSKVLDEVSNLWNDLSDLIDTPFNSIYVLFFDLLNQWGQLLNKMPNSTKLDDFIEKIFLWTQEKLDCQEPWHQYNILKFCGYIFGLDSGKNFRVFPSINSSFFEQASKLQNSQNKQLQLMSIVMIQLCTPEQIAIRIIQQMAEQYNQLRHRQNKQRDQINRQSENIIQQLFQRQNSMKDLMMQSDTFGSTSMDEFELNQEDFLWIRKVDQETLSQCLQTLFMYQVQQESKIKQSDILDKEISMKQSNNLNQNTNKNILDDDPIDLDDLGIIEVDDEEWNEYDDLRKIPILKERIKTISPHIGSRTPNVGIGKQNQERRSSGNRQIFDQRKGEVEDQVLKTLRPHNQVFRPLTPPIGQQPQSNFQGTTEIQRDMQLFSDYMLQNPQQFQKIMEEIKINNNSNSQSQLQQQPIINNEQQDQQFENLRRRVDELEFDPQFSNSSQDDIADEPQLKSNQQHQQKKKKSKKQPSVKKLKSPIHQSLYQSQKQSTTQLNGKSDEKNKKKGKTKQF</sequence>
<evidence type="ECO:0000313" key="3">
    <source>
        <dbReference type="EMBL" id="CAD8078672.1"/>
    </source>
</evidence>
<protein>
    <submittedName>
        <fullName evidence="3">Uncharacterized protein</fullName>
    </submittedName>
</protein>